<accession>A0ABT4JGN4</accession>
<evidence type="ECO:0000313" key="2">
    <source>
        <dbReference type="Proteomes" id="UP001321186"/>
    </source>
</evidence>
<evidence type="ECO:0008006" key="3">
    <source>
        <dbReference type="Google" id="ProtNLM"/>
    </source>
</evidence>
<name>A0ABT4JGN4_9BACT</name>
<reference evidence="1 2" key="1">
    <citation type="submission" date="2020-03" db="EMBL/GenBank/DDBJ databases">
        <authorList>
            <person name="Pitt A."/>
            <person name="Hahn M.W."/>
        </authorList>
    </citation>
    <scope>NUCLEOTIDE SEQUENCE [LARGE SCALE GENOMIC DNA]</scope>
    <source>
        <strain evidence="1 2">5A-MARBSE</strain>
    </source>
</reference>
<dbReference type="Proteomes" id="UP001321186">
    <property type="component" value="Unassembled WGS sequence"/>
</dbReference>
<sequence>MNDITSFKETLKLSSPPSNFNLILKSLWYDAKGDWDSAHAQVDQLNDRDSAWVHAYLHRKEGDIWNADYWYRKANKNRPDGTLEEEWEKLVEHFLSI</sequence>
<protein>
    <recommendedName>
        <fullName evidence="3">Tetratricopeptide repeat protein</fullName>
    </recommendedName>
</protein>
<proteinExistence type="predicted"/>
<evidence type="ECO:0000313" key="1">
    <source>
        <dbReference type="EMBL" id="MCZ2474944.1"/>
    </source>
</evidence>
<dbReference type="RefSeq" id="WP_269009849.1">
    <property type="nucleotide sequence ID" value="NZ_JAANOH010000002.1"/>
</dbReference>
<keyword evidence="2" id="KW-1185">Reference proteome</keyword>
<organism evidence="1 2">
    <name type="scientific">Aquirufa ecclesiirivi</name>
    <dbReference type="NCBI Taxonomy" id="2715124"/>
    <lineage>
        <taxon>Bacteria</taxon>
        <taxon>Pseudomonadati</taxon>
        <taxon>Bacteroidota</taxon>
        <taxon>Cytophagia</taxon>
        <taxon>Cytophagales</taxon>
        <taxon>Flectobacillaceae</taxon>
        <taxon>Aquirufa</taxon>
    </lineage>
</organism>
<gene>
    <name evidence="1" type="ORF">G9H61_05785</name>
</gene>
<comment type="caution">
    <text evidence="1">The sequence shown here is derived from an EMBL/GenBank/DDBJ whole genome shotgun (WGS) entry which is preliminary data.</text>
</comment>
<dbReference type="EMBL" id="JAANOH010000002">
    <property type="protein sequence ID" value="MCZ2474944.1"/>
    <property type="molecule type" value="Genomic_DNA"/>
</dbReference>